<protein>
    <recommendedName>
        <fullName evidence="5">Pali-domain-containing protein</fullName>
    </recommendedName>
</protein>
<feature type="region of interest" description="Disordered" evidence="1">
    <location>
        <begin position="212"/>
        <end position="236"/>
    </location>
</feature>
<evidence type="ECO:0000313" key="4">
    <source>
        <dbReference type="Proteomes" id="UP001595075"/>
    </source>
</evidence>
<feature type="transmembrane region" description="Helical" evidence="2">
    <location>
        <begin position="12"/>
        <end position="32"/>
    </location>
</feature>
<feature type="transmembrane region" description="Helical" evidence="2">
    <location>
        <begin position="134"/>
        <end position="157"/>
    </location>
</feature>
<evidence type="ECO:0008006" key="5">
    <source>
        <dbReference type="Google" id="ProtNLM"/>
    </source>
</evidence>
<evidence type="ECO:0000256" key="2">
    <source>
        <dbReference type="SAM" id="Phobius"/>
    </source>
</evidence>
<dbReference type="PANTHER" id="PTHR28013">
    <property type="entry name" value="PROTEIN DCV1-RELATED"/>
    <property type="match status" value="1"/>
</dbReference>
<comment type="caution">
    <text evidence="3">The sequence shown here is derived from an EMBL/GenBank/DDBJ whole genome shotgun (WGS) entry which is preliminary data.</text>
</comment>
<dbReference type="InterPro" id="IPR051380">
    <property type="entry name" value="pH-response_reg_palI/RIM9"/>
</dbReference>
<dbReference type="Pfam" id="PF06687">
    <property type="entry name" value="SUR7"/>
    <property type="match status" value="1"/>
</dbReference>
<feature type="transmembrane region" description="Helical" evidence="2">
    <location>
        <begin position="177"/>
        <end position="198"/>
    </location>
</feature>
<name>A0ABR4CME3_9HELO</name>
<evidence type="ECO:0000256" key="1">
    <source>
        <dbReference type="SAM" id="MobiDB-lite"/>
    </source>
</evidence>
<organism evidence="3 4">
    <name type="scientific">Oculimacula yallundae</name>
    <dbReference type="NCBI Taxonomy" id="86028"/>
    <lineage>
        <taxon>Eukaryota</taxon>
        <taxon>Fungi</taxon>
        <taxon>Dikarya</taxon>
        <taxon>Ascomycota</taxon>
        <taxon>Pezizomycotina</taxon>
        <taxon>Leotiomycetes</taxon>
        <taxon>Helotiales</taxon>
        <taxon>Ploettnerulaceae</taxon>
        <taxon>Oculimacula</taxon>
    </lineage>
</organism>
<dbReference type="EMBL" id="JAZHXI010000005">
    <property type="protein sequence ID" value="KAL2071124.1"/>
    <property type="molecule type" value="Genomic_DNA"/>
</dbReference>
<dbReference type="Proteomes" id="UP001595075">
    <property type="component" value="Unassembled WGS sequence"/>
</dbReference>
<gene>
    <name evidence="3" type="ORF">VTL71DRAFT_12359</name>
</gene>
<keyword evidence="2" id="KW-1133">Transmembrane helix</keyword>
<dbReference type="PANTHER" id="PTHR28013:SF7">
    <property type="entry name" value="PALI-DOMAIN-CONTAINING PROTEIN"/>
    <property type="match status" value="1"/>
</dbReference>
<keyword evidence="2" id="KW-0812">Transmembrane</keyword>
<reference evidence="3 4" key="1">
    <citation type="journal article" date="2024" name="Commun. Biol.">
        <title>Comparative genomic analysis of thermophilic fungi reveals convergent evolutionary adaptations and gene losses.</title>
        <authorList>
            <person name="Steindorff A.S."/>
            <person name="Aguilar-Pontes M.V."/>
            <person name="Robinson A.J."/>
            <person name="Andreopoulos B."/>
            <person name="LaButti K."/>
            <person name="Kuo A."/>
            <person name="Mondo S."/>
            <person name="Riley R."/>
            <person name="Otillar R."/>
            <person name="Haridas S."/>
            <person name="Lipzen A."/>
            <person name="Grimwood J."/>
            <person name="Schmutz J."/>
            <person name="Clum A."/>
            <person name="Reid I.D."/>
            <person name="Moisan M.C."/>
            <person name="Butler G."/>
            <person name="Nguyen T.T.M."/>
            <person name="Dewar K."/>
            <person name="Conant G."/>
            <person name="Drula E."/>
            <person name="Henrissat B."/>
            <person name="Hansel C."/>
            <person name="Singer S."/>
            <person name="Hutchinson M.I."/>
            <person name="de Vries R.P."/>
            <person name="Natvig D.O."/>
            <person name="Powell A.J."/>
            <person name="Tsang A."/>
            <person name="Grigoriev I.V."/>
        </authorList>
    </citation>
    <scope>NUCLEOTIDE SEQUENCE [LARGE SCALE GENOMIC DNA]</scope>
    <source>
        <strain evidence="3 4">CBS 494.80</strain>
    </source>
</reference>
<accession>A0ABR4CME3</accession>
<sequence length="251" mass="27112">MAKTGIIHHVGTFLLLAASVLLVITTISAPIINSIPILKVNLANGSDVSFGTFGYCILNVDEDSKDYCTGRHIGYNPANVMTRIENTDFGSASENTSEGLTRVMVLHPVACGLSFIAFLLALGSGFIGSLFASIVSFLAFIVTIVVMATDFTLFGIIKNHVNDNDDDQSGSSAHFSTGMWTVLAAMVALFFATFLVLFSCCSARKQKRNARLSGSHHGHAEKGYVGNGTTTRTTKRHFWQRKQRTTTTAAY</sequence>
<keyword evidence="2" id="KW-0472">Membrane</keyword>
<dbReference type="InterPro" id="IPR009571">
    <property type="entry name" value="SUR7/Rim9-like_fungi"/>
</dbReference>
<proteinExistence type="predicted"/>
<evidence type="ECO:0000313" key="3">
    <source>
        <dbReference type="EMBL" id="KAL2071124.1"/>
    </source>
</evidence>
<feature type="transmembrane region" description="Helical" evidence="2">
    <location>
        <begin position="105"/>
        <end position="127"/>
    </location>
</feature>
<keyword evidence="4" id="KW-1185">Reference proteome</keyword>